<name>A0A286UG41_9AGAM</name>
<dbReference type="InterPro" id="IPR029058">
    <property type="entry name" value="AB_hydrolase_fold"/>
</dbReference>
<organism evidence="1 2">
    <name type="scientific">Pyrrhoderma noxium</name>
    <dbReference type="NCBI Taxonomy" id="2282107"/>
    <lineage>
        <taxon>Eukaryota</taxon>
        <taxon>Fungi</taxon>
        <taxon>Dikarya</taxon>
        <taxon>Basidiomycota</taxon>
        <taxon>Agaricomycotina</taxon>
        <taxon>Agaricomycetes</taxon>
        <taxon>Hymenochaetales</taxon>
        <taxon>Hymenochaetaceae</taxon>
        <taxon>Pyrrhoderma</taxon>
    </lineage>
</organism>
<evidence type="ECO:0000313" key="2">
    <source>
        <dbReference type="Proteomes" id="UP000217199"/>
    </source>
</evidence>
<comment type="caution">
    <text evidence="1">The sequence shown here is derived from an EMBL/GenBank/DDBJ whole genome shotgun (WGS) entry which is preliminary data.</text>
</comment>
<dbReference type="Proteomes" id="UP000217199">
    <property type="component" value="Unassembled WGS sequence"/>
</dbReference>
<accession>A0A286UG41</accession>
<protein>
    <submittedName>
        <fullName evidence="1">Triacylglycerol lipase</fullName>
    </submittedName>
</protein>
<reference evidence="1 2" key="1">
    <citation type="journal article" date="2017" name="Mol. Ecol.">
        <title>Comparative and population genomic landscape of Phellinus noxius: A hypervariable fungus causing root rot in trees.</title>
        <authorList>
            <person name="Chung C.L."/>
            <person name="Lee T.J."/>
            <person name="Akiba M."/>
            <person name="Lee H.H."/>
            <person name="Kuo T.H."/>
            <person name="Liu D."/>
            <person name="Ke H.M."/>
            <person name="Yokoi T."/>
            <person name="Roa M.B."/>
            <person name="Lu M.J."/>
            <person name="Chang Y.Y."/>
            <person name="Ann P.J."/>
            <person name="Tsai J.N."/>
            <person name="Chen C.Y."/>
            <person name="Tzean S.S."/>
            <person name="Ota Y."/>
            <person name="Hattori T."/>
            <person name="Sahashi N."/>
            <person name="Liou R.F."/>
            <person name="Kikuchi T."/>
            <person name="Tsai I.J."/>
        </authorList>
    </citation>
    <scope>NUCLEOTIDE SEQUENCE [LARGE SCALE GENOMIC DNA]</scope>
    <source>
        <strain evidence="1 2">FFPRI411160</strain>
    </source>
</reference>
<sequence>MENSETTALRYSSVVKYETLVTPSPIVFIKDKRQVARGPGVPHTVEAFASWGLDSRLATPPSSYCITNATIIPVIQGYWTSFIRTFNPNTLRADGSPEWVTFGNDLERILFETNATKMETVPSDQKERCEFFISIGIGLEQ</sequence>
<dbReference type="Gene3D" id="3.40.50.1820">
    <property type="entry name" value="alpha/beta hydrolase"/>
    <property type="match status" value="1"/>
</dbReference>
<dbReference type="EMBL" id="NBII01000005">
    <property type="protein sequence ID" value="PAV18563.1"/>
    <property type="molecule type" value="Genomic_DNA"/>
</dbReference>
<proteinExistence type="predicted"/>
<keyword evidence="2" id="KW-1185">Reference proteome</keyword>
<dbReference type="InParanoid" id="A0A286UG41"/>
<dbReference type="OrthoDB" id="408631at2759"/>
<dbReference type="SUPFAM" id="SSF53474">
    <property type="entry name" value="alpha/beta-Hydrolases"/>
    <property type="match status" value="1"/>
</dbReference>
<dbReference type="AlphaFoldDB" id="A0A286UG41"/>
<evidence type="ECO:0000313" key="1">
    <source>
        <dbReference type="EMBL" id="PAV18563.1"/>
    </source>
</evidence>
<dbReference type="STRING" id="2282107.A0A286UG41"/>
<gene>
    <name evidence="1" type="ORF">PNOK_0540500</name>
</gene>